<evidence type="ECO:0000313" key="1">
    <source>
        <dbReference type="EMBL" id="ACL66903.1"/>
    </source>
</evidence>
<reference evidence="1" key="1">
    <citation type="submission" date="2009-01" db="EMBL/GenBank/DDBJ databases">
        <title>Complete sequence of Anaeromyxobacter dehalogenans 2CP-1.</title>
        <authorList>
            <consortium name="US DOE Joint Genome Institute"/>
            <person name="Lucas S."/>
            <person name="Copeland A."/>
            <person name="Lapidus A."/>
            <person name="Glavina del Rio T."/>
            <person name="Dalin E."/>
            <person name="Tice H."/>
            <person name="Bruce D."/>
            <person name="Goodwin L."/>
            <person name="Pitluck S."/>
            <person name="Saunders E."/>
            <person name="Brettin T."/>
            <person name="Detter J.C."/>
            <person name="Han C."/>
            <person name="Larimer F."/>
            <person name="Land M."/>
            <person name="Hauser L."/>
            <person name="Kyrpides N."/>
            <person name="Ovchinnikova G."/>
            <person name="Beliaev A.S."/>
            <person name="Richardson P."/>
        </authorList>
    </citation>
    <scope>NUCLEOTIDE SEQUENCE</scope>
    <source>
        <strain evidence="1">2CP-1</strain>
    </source>
</reference>
<keyword evidence="2" id="KW-1185">Reference proteome</keyword>
<dbReference type="AlphaFoldDB" id="B8J608"/>
<dbReference type="EMBL" id="CP001359">
    <property type="protein sequence ID" value="ACL66903.1"/>
    <property type="molecule type" value="Genomic_DNA"/>
</dbReference>
<dbReference type="Proteomes" id="UP000007089">
    <property type="component" value="Chromosome"/>
</dbReference>
<proteinExistence type="predicted"/>
<dbReference type="HOGENOM" id="CLU_131922_0_0_7"/>
<evidence type="ECO:0000313" key="2">
    <source>
        <dbReference type="Proteomes" id="UP000007089"/>
    </source>
</evidence>
<organism evidence="1 2">
    <name type="scientific">Anaeromyxobacter dehalogenans (strain ATCC BAA-258 / DSM 21875 / 2CP-1)</name>
    <dbReference type="NCBI Taxonomy" id="455488"/>
    <lineage>
        <taxon>Bacteria</taxon>
        <taxon>Pseudomonadati</taxon>
        <taxon>Myxococcota</taxon>
        <taxon>Myxococcia</taxon>
        <taxon>Myxococcales</taxon>
        <taxon>Cystobacterineae</taxon>
        <taxon>Anaeromyxobacteraceae</taxon>
        <taxon>Anaeromyxobacter</taxon>
    </lineage>
</organism>
<sequence>MPFRVARPPTPPVTRYRGLVEHLGFRLKRYASVEAGEPFAEERFRSGRGLALSALPEPAVQHDRPGVGLVLEHQLPELDRVTIAWWDRERELPLRVIVGDDAGWRPAREGESLCVWDLAIVAAERDAYLETVLTPGGGGIDAYLARAWDGALRA</sequence>
<protein>
    <submittedName>
        <fullName evidence="1">Uncharacterized protein</fullName>
    </submittedName>
</protein>
<dbReference type="RefSeq" id="WP_015934687.1">
    <property type="nucleotide sequence ID" value="NC_011891.1"/>
</dbReference>
<name>B8J608_ANAD2</name>
<gene>
    <name evidence="1" type="ordered locus">A2cp1_3573</name>
</gene>
<dbReference type="KEGG" id="acp:A2cp1_3573"/>
<accession>B8J608</accession>